<gene>
    <name evidence="1" type="ORF">METZ01_LOCUS511322</name>
</gene>
<sequence length="46" mass="5404">GENINASTRVNYFFNKDMSISFSVSFINNYRYNNLITVLGEFRAYL</sequence>
<proteinExistence type="predicted"/>
<name>A0A383EQW2_9ZZZZ</name>
<organism evidence="1">
    <name type="scientific">marine metagenome</name>
    <dbReference type="NCBI Taxonomy" id="408172"/>
    <lineage>
        <taxon>unclassified sequences</taxon>
        <taxon>metagenomes</taxon>
        <taxon>ecological metagenomes</taxon>
    </lineage>
</organism>
<dbReference type="AlphaFoldDB" id="A0A383EQW2"/>
<feature type="non-terminal residue" evidence="1">
    <location>
        <position position="1"/>
    </location>
</feature>
<evidence type="ECO:0000313" key="1">
    <source>
        <dbReference type="EMBL" id="SVE58468.1"/>
    </source>
</evidence>
<accession>A0A383EQW2</accession>
<dbReference type="EMBL" id="UINC01227539">
    <property type="protein sequence ID" value="SVE58468.1"/>
    <property type="molecule type" value="Genomic_DNA"/>
</dbReference>
<evidence type="ECO:0008006" key="2">
    <source>
        <dbReference type="Google" id="ProtNLM"/>
    </source>
</evidence>
<reference evidence="1" key="1">
    <citation type="submission" date="2018-05" db="EMBL/GenBank/DDBJ databases">
        <authorList>
            <person name="Lanie J.A."/>
            <person name="Ng W.-L."/>
            <person name="Kazmierczak K.M."/>
            <person name="Andrzejewski T.M."/>
            <person name="Davidsen T.M."/>
            <person name="Wayne K.J."/>
            <person name="Tettelin H."/>
            <person name="Glass J.I."/>
            <person name="Rusch D."/>
            <person name="Podicherti R."/>
            <person name="Tsui H.-C.T."/>
            <person name="Winkler M.E."/>
        </authorList>
    </citation>
    <scope>NUCLEOTIDE SEQUENCE</scope>
</reference>
<protein>
    <recommendedName>
        <fullName evidence="2">Autotransporter domain-containing protein</fullName>
    </recommendedName>
</protein>